<dbReference type="SUPFAM" id="SSF52540">
    <property type="entry name" value="P-loop containing nucleoside triphosphate hydrolases"/>
    <property type="match status" value="1"/>
</dbReference>
<evidence type="ECO:0000259" key="1">
    <source>
        <dbReference type="Pfam" id="PF13086"/>
    </source>
</evidence>
<accession>A0A383CR59</accession>
<dbReference type="InterPro" id="IPR027417">
    <property type="entry name" value="P-loop_NTPase"/>
</dbReference>
<proteinExistence type="predicted"/>
<feature type="non-terminal residue" evidence="2">
    <location>
        <position position="1"/>
    </location>
</feature>
<sequence>IHRYVSLSLLNFSQLLMYLDLHPDRWPDDASLEDHPLISKLLGGIGNDEDEIEPFDISEEPYPFDTYDDIHEKYPIVLDADSSQHSAIIEVIDGQNTVIEGPPGTGKSQTIVNLIAAAINQGKSVLFVAEKQAALKVVHDRLHNINLSDFCLNLWSHRSTKTEVFSNIQKRLDKYHKYPQRGIEKPKGVYERSVEKLNNYADKINSEWKSTKYTLHQIFTTAARYKELLTHDFLEAIEN</sequence>
<gene>
    <name evidence="2" type="ORF">METZ01_LOCUS486962</name>
</gene>
<dbReference type="EMBL" id="UINC01210581">
    <property type="protein sequence ID" value="SVE34108.1"/>
    <property type="molecule type" value="Genomic_DNA"/>
</dbReference>
<dbReference type="Gene3D" id="3.40.50.300">
    <property type="entry name" value="P-loop containing nucleotide triphosphate hydrolases"/>
    <property type="match status" value="1"/>
</dbReference>
<protein>
    <recommendedName>
        <fullName evidence="1">DNA2/NAM7 helicase helicase domain-containing protein</fullName>
    </recommendedName>
</protein>
<dbReference type="AlphaFoldDB" id="A0A383CR59"/>
<dbReference type="InterPro" id="IPR041677">
    <property type="entry name" value="DNA2/NAM7_AAA_11"/>
</dbReference>
<dbReference type="GO" id="GO:0004386">
    <property type="term" value="F:helicase activity"/>
    <property type="evidence" value="ECO:0007669"/>
    <property type="project" value="InterPro"/>
</dbReference>
<feature type="domain" description="DNA2/NAM7 helicase helicase" evidence="1">
    <location>
        <begin position="81"/>
        <end position="144"/>
    </location>
</feature>
<dbReference type="Pfam" id="PF13086">
    <property type="entry name" value="AAA_11"/>
    <property type="match status" value="1"/>
</dbReference>
<feature type="non-terminal residue" evidence="2">
    <location>
        <position position="239"/>
    </location>
</feature>
<organism evidence="2">
    <name type="scientific">marine metagenome</name>
    <dbReference type="NCBI Taxonomy" id="408172"/>
    <lineage>
        <taxon>unclassified sequences</taxon>
        <taxon>metagenomes</taxon>
        <taxon>ecological metagenomes</taxon>
    </lineage>
</organism>
<evidence type="ECO:0000313" key="2">
    <source>
        <dbReference type="EMBL" id="SVE34108.1"/>
    </source>
</evidence>
<reference evidence="2" key="1">
    <citation type="submission" date="2018-05" db="EMBL/GenBank/DDBJ databases">
        <authorList>
            <person name="Lanie J.A."/>
            <person name="Ng W.-L."/>
            <person name="Kazmierczak K.M."/>
            <person name="Andrzejewski T.M."/>
            <person name="Davidsen T.M."/>
            <person name="Wayne K.J."/>
            <person name="Tettelin H."/>
            <person name="Glass J.I."/>
            <person name="Rusch D."/>
            <person name="Podicherti R."/>
            <person name="Tsui H.-C.T."/>
            <person name="Winkler M.E."/>
        </authorList>
    </citation>
    <scope>NUCLEOTIDE SEQUENCE</scope>
</reference>
<name>A0A383CR59_9ZZZZ</name>